<accession>A0A1I3HRW0</accession>
<dbReference type="AlphaFoldDB" id="A0A1I3HRW0"/>
<evidence type="ECO:0000313" key="2">
    <source>
        <dbReference type="Proteomes" id="UP000198670"/>
    </source>
</evidence>
<proteinExistence type="predicted"/>
<sequence length="94" mass="10786">MTKRKPVTLSVTGIRPNGVRGYQPKPIAINANSRKLFCYLYFFLLLSKLPANALTYDIVLKLRIDKFPFSNMSRLMLLLNNLVKSLNQIRMLIG</sequence>
<reference evidence="1 2" key="1">
    <citation type="submission" date="2016-10" db="EMBL/GenBank/DDBJ databases">
        <authorList>
            <person name="de Groot N.N."/>
        </authorList>
    </citation>
    <scope>NUCLEOTIDE SEQUENCE [LARGE SCALE GENOMIC DNA]</scope>
    <source>
        <strain evidence="1 2">RK1</strain>
    </source>
</reference>
<gene>
    <name evidence="1" type="ORF">SAMN05444682_103469</name>
</gene>
<name>A0A1I3HRW0_9SPHI</name>
<evidence type="ECO:0000313" key="1">
    <source>
        <dbReference type="EMBL" id="SFI38475.1"/>
    </source>
</evidence>
<dbReference type="EMBL" id="FOQO01000003">
    <property type="protein sequence ID" value="SFI38475.1"/>
    <property type="molecule type" value="Genomic_DNA"/>
</dbReference>
<dbReference type="Proteomes" id="UP000198670">
    <property type="component" value="Unassembled WGS sequence"/>
</dbReference>
<organism evidence="1 2">
    <name type="scientific">Parapedobacter indicus</name>
    <dbReference type="NCBI Taxonomy" id="1477437"/>
    <lineage>
        <taxon>Bacteria</taxon>
        <taxon>Pseudomonadati</taxon>
        <taxon>Bacteroidota</taxon>
        <taxon>Sphingobacteriia</taxon>
        <taxon>Sphingobacteriales</taxon>
        <taxon>Sphingobacteriaceae</taxon>
        <taxon>Parapedobacter</taxon>
    </lineage>
</organism>
<protein>
    <submittedName>
        <fullName evidence="1">Uncharacterized protein</fullName>
    </submittedName>
</protein>
<keyword evidence="2" id="KW-1185">Reference proteome</keyword>